<sequence length="71" mass="7823">MGGRVRLGCRRLGGRPLPTRFGSARLRSAGFLRCVRVGHRSSSLPRGTAAWSHWFAWSGRGGRSETTPAHY</sequence>
<name>A0ABQ0YKZ5_9NOCA</name>
<organism evidence="1 2">
    <name type="scientific">Rhodococcus aetherivorans</name>
    <dbReference type="NCBI Taxonomy" id="191292"/>
    <lineage>
        <taxon>Bacteria</taxon>
        <taxon>Bacillati</taxon>
        <taxon>Actinomycetota</taxon>
        <taxon>Actinomycetes</taxon>
        <taxon>Mycobacteriales</taxon>
        <taxon>Nocardiaceae</taxon>
        <taxon>Rhodococcus</taxon>
    </lineage>
</organism>
<comment type="caution">
    <text evidence="1">The sequence shown here is derived from an EMBL/GenBank/DDBJ whole genome shotgun (WGS) entry which is preliminary data.</text>
</comment>
<dbReference type="EMBL" id="BLAH01000083">
    <property type="protein sequence ID" value="GES37232.1"/>
    <property type="molecule type" value="Genomic_DNA"/>
</dbReference>
<evidence type="ECO:0000313" key="2">
    <source>
        <dbReference type="Proteomes" id="UP000325466"/>
    </source>
</evidence>
<proteinExistence type="predicted"/>
<reference evidence="1 2" key="1">
    <citation type="journal article" date="2018" name="Biodegradation">
        <title>1,4-Dioxane degradation characteristics of Rhodococcus aetherivorans JCM 14343.</title>
        <authorList>
            <person name="Inoue D."/>
            <person name="Tsunoda T."/>
            <person name="Yamamoto N."/>
            <person name="Ike M."/>
            <person name="Sei K."/>
        </authorList>
    </citation>
    <scope>NUCLEOTIDE SEQUENCE [LARGE SCALE GENOMIC DNA]</scope>
    <source>
        <strain evidence="1 2">JCM 14343</strain>
    </source>
</reference>
<accession>A0ABQ0YKZ5</accession>
<protein>
    <submittedName>
        <fullName evidence="1">Uncharacterized protein</fullName>
    </submittedName>
</protein>
<dbReference type="Proteomes" id="UP000325466">
    <property type="component" value="Unassembled WGS sequence"/>
</dbReference>
<gene>
    <name evidence="1" type="ORF">RAJCM14343_2486</name>
</gene>
<keyword evidence="2" id="KW-1185">Reference proteome</keyword>
<evidence type="ECO:0000313" key="1">
    <source>
        <dbReference type="EMBL" id="GES37232.1"/>
    </source>
</evidence>